<evidence type="ECO:0000256" key="1">
    <source>
        <dbReference type="SAM" id="Phobius"/>
    </source>
</evidence>
<feature type="transmembrane region" description="Helical" evidence="1">
    <location>
        <begin position="16"/>
        <end position="34"/>
    </location>
</feature>
<evidence type="ECO:0000313" key="3">
    <source>
        <dbReference type="EMBL" id="MBN3559618.1"/>
    </source>
</evidence>
<keyword evidence="1" id="KW-0812">Transmembrane</keyword>
<sequence>MPQGPDKNSSANTRTGALLTGILVFAALLILDAWEIAPHSALRAGIVGGMSAIVAMLLIRLFHNRKGP</sequence>
<feature type="transmembrane region" description="Helical" evidence="1">
    <location>
        <begin position="40"/>
        <end position="62"/>
    </location>
</feature>
<dbReference type="EMBL" id="JACHNX010000001">
    <property type="protein sequence ID" value="MBB4607945.1"/>
    <property type="molecule type" value="Genomic_DNA"/>
</dbReference>
<evidence type="ECO:0000313" key="2">
    <source>
        <dbReference type="EMBL" id="MBB4607945.1"/>
    </source>
</evidence>
<name>A0AA41DBK9_9SPHN</name>
<protein>
    <submittedName>
        <fullName evidence="3">Uncharacterized protein</fullName>
    </submittedName>
</protein>
<reference evidence="3" key="2">
    <citation type="submission" date="2021-01" db="EMBL/GenBank/DDBJ databases">
        <title>Genome Sequencing of Type Strains.</title>
        <authorList>
            <person name="Lemaire J.F."/>
            <person name="Inderbitzin P."/>
            <person name="Collins S.B."/>
            <person name="Wespe N."/>
            <person name="Knight-Connoni V."/>
        </authorList>
    </citation>
    <scope>NUCLEOTIDE SEQUENCE</scope>
    <source>
        <strain evidence="3">DSM 14562</strain>
    </source>
</reference>
<evidence type="ECO:0000313" key="4">
    <source>
        <dbReference type="Proteomes" id="UP000584663"/>
    </source>
</evidence>
<dbReference type="EMBL" id="JAFHKU010000133">
    <property type="protein sequence ID" value="MBN3559618.1"/>
    <property type="molecule type" value="Genomic_DNA"/>
</dbReference>
<gene>
    <name evidence="2" type="ORF">GGQ89_000133</name>
    <name evidence="3" type="ORF">JYA60_15430</name>
</gene>
<keyword evidence="1" id="KW-1133">Transmembrane helix</keyword>
<dbReference type="AlphaFoldDB" id="A0AA41DBK9"/>
<organism evidence="3 5">
    <name type="scientific">Sphingomonas yabuuchiae</name>
    <dbReference type="NCBI Taxonomy" id="172044"/>
    <lineage>
        <taxon>Bacteria</taxon>
        <taxon>Pseudomonadati</taxon>
        <taxon>Pseudomonadota</taxon>
        <taxon>Alphaproteobacteria</taxon>
        <taxon>Sphingomonadales</taxon>
        <taxon>Sphingomonadaceae</taxon>
        <taxon>Sphingomonas</taxon>
    </lineage>
</organism>
<keyword evidence="4" id="KW-1185">Reference proteome</keyword>
<dbReference type="Proteomes" id="UP000704529">
    <property type="component" value="Unassembled WGS sequence"/>
</dbReference>
<dbReference type="RefSeq" id="WP_184103270.1">
    <property type="nucleotide sequence ID" value="NZ_JACHNX010000001.1"/>
</dbReference>
<proteinExistence type="predicted"/>
<accession>A0AA41DBK9</accession>
<comment type="caution">
    <text evidence="3">The sequence shown here is derived from an EMBL/GenBank/DDBJ whole genome shotgun (WGS) entry which is preliminary data.</text>
</comment>
<keyword evidence="1" id="KW-0472">Membrane</keyword>
<evidence type="ECO:0000313" key="5">
    <source>
        <dbReference type="Proteomes" id="UP000704529"/>
    </source>
</evidence>
<reference evidence="2 4" key="1">
    <citation type="submission" date="2020-08" db="EMBL/GenBank/DDBJ databases">
        <title>Genomic Encyclopedia of Type Strains, Phase IV (KMG-IV): sequencing the most valuable type-strain genomes for metagenomic binning, comparative biology and taxonomic classification.</title>
        <authorList>
            <person name="Goeker M."/>
        </authorList>
    </citation>
    <scope>NUCLEOTIDE SEQUENCE [LARGE SCALE GENOMIC DNA]</scope>
    <source>
        <strain evidence="2 4">DSM 14562</strain>
    </source>
</reference>
<dbReference type="Proteomes" id="UP000584663">
    <property type="component" value="Unassembled WGS sequence"/>
</dbReference>